<proteinExistence type="predicted"/>
<dbReference type="OrthoDB" id="271628at2759"/>
<organism evidence="2 3">
    <name type="scientific">Arctia plantaginis</name>
    <name type="common">Wood tiger moth</name>
    <name type="synonym">Phalaena plantaginis</name>
    <dbReference type="NCBI Taxonomy" id="874455"/>
    <lineage>
        <taxon>Eukaryota</taxon>
        <taxon>Metazoa</taxon>
        <taxon>Ecdysozoa</taxon>
        <taxon>Arthropoda</taxon>
        <taxon>Hexapoda</taxon>
        <taxon>Insecta</taxon>
        <taxon>Pterygota</taxon>
        <taxon>Neoptera</taxon>
        <taxon>Endopterygota</taxon>
        <taxon>Lepidoptera</taxon>
        <taxon>Glossata</taxon>
        <taxon>Ditrysia</taxon>
        <taxon>Noctuoidea</taxon>
        <taxon>Erebidae</taxon>
        <taxon>Arctiinae</taxon>
        <taxon>Arctia</taxon>
    </lineage>
</organism>
<dbReference type="Gene3D" id="3.30.70.270">
    <property type="match status" value="1"/>
</dbReference>
<dbReference type="InterPro" id="IPR043128">
    <property type="entry name" value="Rev_trsase/Diguanyl_cyclase"/>
</dbReference>
<dbReference type="Proteomes" id="UP000494256">
    <property type="component" value="Unassembled WGS sequence"/>
</dbReference>
<dbReference type="SUPFAM" id="SSF56672">
    <property type="entry name" value="DNA/RNA polymerases"/>
    <property type="match status" value="1"/>
</dbReference>
<dbReference type="InterPro" id="IPR005312">
    <property type="entry name" value="DUF1759"/>
</dbReference>
<dbReference type="Gene3D" id="3.10.10.10">
    <property type="entry name" value="HIV Type 1 Reverse Transcriptase, subunit A, domain 1"/>
    <property type="match status" value="1"/>
</dbReference>
<dbReference type="Pfam" id="PF03564">
    <property type="entry name" value="DUF1759"/>
    <property type="match status" value="1"/>
</dbReference>
<dbReference type="AlphaFoldDB" id="A0A8S1AXK4"/>
<name>A0A8S1AXK4_ARCPL</name>
<protein>
    <recommendedName>
        <fullName evidence="1">Reverse transcriptase domain-containing protein</fullName>
    </recommendedName>
</protein>
<comment type="caution">
    <text evidence="2">The sequence shown here is derived from an EMBL/GenBank/DDBJ whole genome shotgun (WGS) entry which is preliminary data.</text>
</comment>
<sequence>MATQLIRKITLLQSKKEALFQRTQETYDLSLKVSDHISQTKFLSRIKSLEHTRTEFLETVDDLNLLFMEQDKEVKPTYSEINSFDDLYCHIKMVENSLLRPDCVQKPKITPKLPPLQLACFNGNPNNWAVFYQNFKSLIHDNPRLTAAEKVQYLVGNLSNKALSVCSSIPPIGENYDIIWNALIEKYEDIRVQASMYLEQMLKFKLYSLDAFIERFCSAESALRRLGIDDLAGLIITHIALSKLDRDTLALFEQSYRHVNIPTFENLKQFIKEQDKIHTLRTQSYSCNKQSNITHSHKNNNANSTKNSKYTQSFIVNTTPNSTLAGIRDIPLADDDFYIPSEINCLLGNELFPHLIRNNKISFPPCSVVAMETTLGYIMMGRAQCDDSDLNTKKINKTFFCSAQTHNLEDLTQRFWELEKVPDKVHTSPDDEVCERIFQATHSRDETSRYTVTLPFKYDPLLLGNSYNIAKKRLKNLGRKLDNALELRSDYNATIQNYIDQGYLSKVNSDAQIHNSYYLPHRAVYRPDKSTSKIRVVLDASAKTTSGKSLNDLLFTGTNLQQNIFNLLINLRMFSIAMSADIEKMYFQVQLTPGHRPFQRILFRFYSSLDIDEYEFNRVTFGLSSSPYLAMRVVRQLADDERAKWPLAAYEAASHMYMDDYISSVDSVDAAEKIYKEMIDLFSAGGFKLVKWISNSSDLLNKIPNSIKSPHLVDFDAAQTTTKICRHALAA</sequence>
<feature type="domain" description="Reverse transcriptase" evidence="1">
    <location>
        <begin position="571"/>
        <end position="689"/>
    </location>
</feature>
<reference evidence="2 3" key="1">
    <citation type="submission" date="2020-04" db="EMBL/GenBank/DDBJ databases">
        <authorList>
            <person name="Wallbank WR R."/>
            <person name="Pardo Diaz C."/>
            <person name="Kozak K."/>
            <person name="Martin S."/>
            <person name="Jiggins C."/>
            <person name="Moest M."/>
            <person name="Warren A I."/>
            <person name="Byers J.R.P. K."/>
            <person name="Montejo-Kovacevich G."/>
            <person name="Yen C E."/>
        </authorList>
    </citation>
    <scope>NUCLEOTIDE SEQUENCE [LARGE SCALE GENOMIC DNA]</scope>
</reference>
<dbReference type="InterPro" id="IPR043502">
    <property type="entry name" value="DNA/RNA_pol_sf"/>
</dbReference>
<dbReference type="Pfam" id="PF00078">
    <property type="entry name" value="RVT_1"/>
    <property type="match status" value="1"/>
</dbReference>
<evidence type="ECO:0000259" key="1">
    <source>
        <dbReference type="Pfam" id="PF00078"/>
    </source>
</evidence>
<dbReference type="PANTHER" id="PTHR47331:SF1">
    <property type="entry name" value="GAG-LIKE PROTEIN"/>
    <property type="match status" value="1"/>
</dbReference>
<dbReference type="InterPro" id="IPR000477">
    <property type="entry name" value="RT_dom"/>
</dbReference>
<evidence type="ECO:0000313" key="2">
    <source>
        <dbReference type="EMBL" id="CAB3251317.1"/>
    </source>
</evidence>
<dbReference type="GO" id="GO:0071897">
    <property type="term" value="P:DNA biosynthetic process"/>
    <property type="evidence" value="ECO:0007669"/>
    <property type="project" value="UniProtKB-ARBA"/>
</dbReference>
<dbReference type="EMBL" id="CADEBD010000356">
    <property type="protein sequence ID" value="CAB3251317.1"/>
    <property type="molecule type" value="Genomic_DNA"/>
</dbReference>
<evidence type="ECO:0000313" key="3">
    <source>
        <dbReference type="Proteomes" id="UP000494256"/>
    </source>
</evidence>
<accession>A0A8S1AXK4</accession>
<dbReference type="PANTHER" id="PTHR47331">
    <property type="entry name" value="PHD-TYPE DOMAIN-CONTAINING PROTEIN"/>
    <property type="match status" value="1"/>
</dbReference>
<gene>
    <name evidence="2" type="ORF">APLA_LOCUS13579</name>
</gene>